<dbReference type="SMART" id="SM00830">
    <property type="entry name" value="CM_2"/>
    <property type="match status" value="1"/>
</dbReference>
<keyword evidence="3" id="KW-1185">Reference proteome</keyword>
<evidence type="ECO:0000313" key="2">
    <source>
        <dbReference type="EMBL" id="MDH8679856.1"/>
    </source>
</evidence>
<dbReference type="SUPFAM" id="SSF48600">
    <property type="entry name" value="Chorismate mutase II"/>
    <property type="match status" value="1"/>
</dbReference>
<dbReference type="InterPro" id="IPR036263">
    <property type="entry name" value="Chorismate_II_sf"/>
</dbReference>
<proteinExistence type="predicted"/>
<dbReference type="EMBL" id="JARYZI010000018">
    <property type="protein sequence ID" value="MDH8679856.1"/>
    <property type="molecule type" value="Genomic_DNA"/>
</dbReference>
<gene>
    <name evidence="2" type="ORF">QE109_16980</name>
</gene>
<dbReference type="RefSeq" id="WP_281095751.1">
    <property type="nucleotide sequence ID" value="NZ_JARYZI010000018.1"/>
</dbReference>
<dbReference type="PROSITE" id="PS51168">
    <property type="entry name" value="CHORISMATE_MUT_2"/>
    <property type="match status" value="1"/>
</dbReference>
<organism evidence="2 3">
    <name type="scientific">Fusibacter bizertensis</name>
    <dbReference type="NCBI Taxonomy" id="1488331"/>
    <lineage>
        <taxon>Bacteria</taxon>
        <taxon>Bacillati</taxon>
        <taxon>Bacillota</taxon>
        <taxon>Clostridia</taxon>
        <taxon>Eubacteriales</taxon>
        <taxon>Eubacteriales Family XII. Incertae Sedis</taxon>
        <taxon>Fusibacter</taxon>
    </lineage>
</organism>
<feature type="domain" description="Chorismate mutase" evidence="1">
    <location>
        <begin position="5"/>
        <end position="101"/>
    </location>
</feature>
<accession>A0ABT6NHH6</accession>
<dbReference type="Proteomes" id="UP001158045">
    <property type="component" value="Unassembled WGS sequence"/>
</dbReference>
<reference evidence="2 3" key="1">
    <citation type="submission" date="2023-04" db="EMBL/GenBank/DDBJ databases">
        <title>Fusibacter bizertensis strain WBS, isolated from littoral bottom sediments of the Arctic seas - biochemical and genomic analysis.</title>
        <authorList>
            <person name="Brioukhanov A.L."/>
        </authorList>
    </citation>
    <scope>NUCLEOTIDE SEQUENCE [LARGE SCALE GENOMIC DNA]</scope>
    <source>
        <strain evidence="2 3">WBS</strain>
    </source>
</reference>
<dbReference type="InterPro" id="IPR002701">
    <property type="entry name" value="CM_II_prokaryot"/>
</dbReference>
<name>A0ABT6NHH6_9FIRM</name>
<evidence type="ECO:0000259" key="1">
    <source>
        <dbReference type="PROSITE" id="PS51168"/>
    </source>
</evidence>
<dbReference type="Gene3D" id="1.20.59.10">
    <property type="entry name" value="Chorismate mutase"/>
    <property type="match status" value="1"/>
</dbReference>
<protein>
    <submittedName>
        <fullName evidence="2">Chorismate mutase</fullName>
    </submittedName>
</protein>
<evidence type="ECO:0000313" key="3">
    <source>
        <dbReference type="Proteomes" id="UP001158045"/>
    </source>
</evidence>
<sequence>MKVNGDYKNSIGELRVELDEIDYQIIKLLISRFSITKQIGKIKQDLAIEVIDQNREDEIIARIRNVINEEDEDDTCVTNINSITKIYKEIMSESRKQQKNL</sequence>
<comment type="caution">
    <text evidence="2">The sequence shown here is derived from an EMBL/GenBank/DDBJ whole genome shotgun (WGS) entry which is preliminary data.</text>
</comment>
<dbReference type="InterPro" id="IPR036979">
    <property type="entry name" value="CM_dom_sf"/>
</dbReference>
<dbReference type="Pfam" id="PF01817">
    <property type="entry name" value="CM_2"/>
    <property type="match status" value="1"/>
</dbReference>